<dbReference type="GO" id="GO:0006355">
    <property type="term" value="P:regulation of DNA-templated transcription"/>
    <property type="evidence" value="ECO:0007669"/>
    <property type="project" value="InterPro"/>
</dbReference>
<dbReference type="SUPFAM" id="SSF47598">
    <property type="entry name" value="Ribbon-helix-helix"/>
    <property type="match status" value="1"/>
</dbReference>
<dbReference type="STRING" id="84588.SYNW0572"/>
<gene>
    <name evidence="1" type="ordered locus">SYNW0572</name>
</gene>
<dbReference type="Proteomes" id="UP000001422">
    <property type="component" value="Chromosome"/>
</dbReference>
<dbReference type="AlphaFoldDB" id="Q7U8P2"/>
<sequence length="92" mass="10149">MRINMRIDMSSVVRTTLELPDPLFARLKARAALKQVSLKQLLQDFVEQGLDASGAAASSVRRCAHDLPKLQTPLQQQGVTFSNAGLFELLEP</sequence>
<dbReference type="InterPro" id="IPR010985">
    <property type="entry name" value="Ribbon_hlx_hlx"/>
</dbReference>
<keyword evidence="2" id="KW-1185">Reference proteome</keyword>
<dbReference type="HOGENOM" id="CLU_2526316_0_0_3"/>
<dbReference type="KEGG" id="syw:SYNW0572"/>
<evidence type="ECO:0000313" key="2">
    <source>
        <dbReference type="Proteomes" id="UP000001422"/>
    </source>
</evidence>
<organism evidence="1 2">
    <name type="scientific">Parasynechococcus marenigrum (strain WH8102)</name>
    <dbReference type="NCBI Taxonomy" id="84588"/>
    <lineage>
        <taxon>Bacteria</taxon>
        <taxon>Bacillati</taxon>
        <taxon>Cyanobacteriota</taxon>
        <taxon>Cyanophyceae</taxon>
        <taxon>Synechococcales</taxon>
        <taxon>Prochlorococcaceae</taxon>
        <taxon>Parasynechococcus</taxon>
        <taxon>Parasynechococcus marenigrum</taxon>
    </lineage>
</organism>
<evidence type="ECO:0000313" key="1">
    <source>
        <dbReference type="EMBL" id="CAE07087.1"/>
    </source>
</evidence>
<reference evidence="1 2" key="1">
    <citation type="journal article" date="2003" name="Nature">
        <title>The genome of a motile marine Synechococcus.</title>
        <authorList>
            <person name="Palenik B."/>
            <person name="Brahamsha B."/>
            <person name="Larimer F."/>
            <person name="Land M."/>
            <person name="Hauser L."/>
            <person name="Chain P."/>
            <person name="Lamerdin J."/>
            <person name="Regala W."/>
            <person name="Allen E.A."/>
            <person name="McCarren J."/>
            <person name="Paulsen I."/>
            <person name="Dufresne A."/>
            <person name="Partensky F."/>
            <person name="Webb E."/>
            <person name="Waterbury J."/>
        </authorList>
    </citation>
    <scope>NUCLEOTIDE SEQUENCE [LARGE SCALE GENOMIC DNA]</scope>
    <source>
        <strain evidence="1 2">WH8102</strain>
    </source>
</reference>
<dbReference type="EMBL" id="BX569690">
    <property type="protein sequence ID" value="CAE07087.1"/>
    <property type="molecule type" value="Genomic_DNA"/>
</dbReference>
<accession>Q7U8P2</accession>
<name>Q7U8P2_PARMW</name>
<proteinExistence type="predicted"/>
<protein>
    <submittedName>
        <fullName evidence="1">Uncharacterized protein</fullName>
    </submittedName>
</protein>
<dbReference type="eggNOG" id="ENOG502ZKSN">
    <property type="taxonomic scope" value="Bacteria"/>
</dbReference>